<dbReference type="PROSITE" id="PS50893">
    <property type="entry name" value="ABC_TRANSPORTER_2"/>
    <property type="match status" value="1"/>
</dbReference>
<feature type="transmembrane region" description="Helical" evidence="9">
    <location>
        <begin position="497"/>
        <end position="520"/>
    </location>
</feature>
<protein>
    <submittedName>
        <fullName evidence="11">ATP-binding cassette sub-family G member 5</fullName>
    </submittedName>
</protein>
<dbReference type="GO" id="GO:0043190">
    <property type="term" value="C:ATP-binding cassette (ABC) transporter complex"/>
    <property type="evidence" value="ECO:0007669"/>
    <property type="project" value="TreeGrafter"/>
</dbReference>
<evidence type="ECO:0000256" key="5">
    <source>
        <dbReference type="ARBA" id="ARBA00022741"/>
    </source>
</evidence>
<evidence type="ECO:0000256" key="4">
    <source>
        <dbReference type="ARBA" id="ARBA00022692"/>
    </source>
</evidence>
<feature type="transmembrane region" description="Helical" evidence="9">
    <location>
        <begin position="612"/>
        <end position="634"/>
    </location>
</feature>
<evidence type="ECO:0000256" key="1">
    <source>
        <dbReference type="ARBA" id="ARBA00004141"/>
    </source>
</evidence>
<dbReference type="GO" id="GO:0033344">
    <property type="term" value="P:cholesterol efflux"/>
    <property type="evidence" value="ECO:0007669"/>
    <property type="project" value="TreeGrafter"/>
</dbReference>
<evidence type="ECO:0000256" key="7">
    <source>
        <dbReference type="ARBA" id="ARBA00022989"/>
    </source>
</evidence>
<organism evidence="11 12">
    <name type="scientific">Mizuhopecten yessoensis</name>
    <name type="common">Japanese scallop</name>
    <name type="synonym">Patinopecten yessoensis</name>
    <dbReference type="NCBI Taxonomy" id="6573"/>
    <lineage>
        <taxon>Eukaryota</taxon>
        <taxon>Metazoa</taxon>
        <taxon>Spiralia</taxon>
        <taxon>Lophotrochozoa</taxon>
        <taxon>Mollusca</taxon>
        <taxon>Bivalvia</taxon>
        <taxon>Autobranchia</taxon>
        <taxon>Pteriomorphia</taxon>
        <taxon>Pectinida</taxon>
        <taxon>Pectinoidea</taxon>
        <taxon>Pectinidae</taxon>
        <taxon>Mizuhopecten</taxon>
    </lineage>
</organism>
<evidence type="ECO:0000313" key="11">
    <source>
        <dbReference type="EMBL" id="OWF44862.1"/>
    </source>
</evidence>
<sequence length="643" mass="72474">MDDPSIFDLHYVLSSCATMSPDEEEELRAARPTLNLLNVKYEVSEKVGPWWKGACFRRSKSKTVLRDFTAQFRGGEIVAILGSSGSGKTSLLDVIACRTSGKVSGKVYYNNYECTKEVIKQYGAYVMQADRLFPNLTVRETLQYAAFLRLPGRTTSQEIESKVNKVIQEMGLKNVAESKIGGTVNRGISGGERRRVTIAIQLLQDPKILMLDEPTTGLDSYTARYLVSNLADIAHNSGKLVILTIHQPRSELFKLFDMVCIMSMGEQVFLGKSSELVDYFGQIGHPCPTFANPLDHYIDLASVDRRNHESEFDSATRVKALVQTFSMSEIHNETLNMVMEETMKPSTRRTLVLFYKPRPPNIFRIINALVGRMMVNLGRDRTIYISRLFLLSLFVPFICAFLGHMKTNQESIQDRVGLMYQSLSVPPYVAILNGVALFPPMRDMYYRETRDGLYGTVAFMIAYVLHIVPFTLFASFIFSIIVYWVTGLYPEWQRFGIYYAVVFVLHLVGEIMTVGCMGVFQNAQIANSTITLILTASLLFSSGLLRSLESMIEIFHWAAWFTIHKYSTEVLVANEFHGSNFTCATGPGAAPCQFRTGDEYLEAFYPDAIDNFYRNFGAIAGFILSFLTVTIIAFKIRGIPNLN</sequence>
<comment type="similarity">
    <text evidence="2">Belongs to the ABC transporter superfamily. ABCG family. Eye pigment precursor importer (TC 3.A.1.204) subfamily.</text>
</comment>
<evidence type="ECO:0000256" key="6">
    <source>
        <dbReference type="ARBA" id="ARBA00022840"/>
    </source>
</evidence>
<evidence type="ECO:0000256" key="3">
    <source>
        <dbReference type="ARBA" id="ARBA00022448"/>
    </source>
</evidence>
<dbReference type="PANTHER" id="PTHR48041:SF113">
    <property type="entry name" value="ATP-BINDING CASSETTE SUB-FAMILY G MEMBER 5"/>
    <property type="match status" value="1"/>
</dbReference>
<comment type="caution">
    <text evidence="11">The sequence shown here is derived from an EMBL/GenBank/DDBJ whole genome shotgun (WGS) entry which is preliminary data.</text>
</comment>
<evidence type="ECO:0000256" key="2">
    <source>
        <dbReference type="ARBA" id="ARBA00005814"/>
    </source>
</evidence>
<comment type="subcellular location">
    <subcellularLocation>
        <location evidence="1">Membrane</location>
        <topology evidence="1">Multi-pass membrane protein</topology>
    </subcellularLocation>
</comment>
<evidence type="ECO:0000256" key="8">
    <source>
        <dbReference type="ARBA" id="ARBA00023136"/>
    </source>
</evidence>
<dbReference type="Pfam" id="PF01061">
    <property type="entry name" value="ABC2_membrane"/>
    <property type="match status" value="1"/>
</dbReference>
<reference evidence="11 12" key="1">
    <citation type="journal article" date="2017" name="Nat. Ecol. Evol.">
        <title>Scallop genome provides insights into evolution of bilaterian karyotype and development.</title>
        <authorList>
            <person name="Wang S."/>
            <person name="Zhang J."/>
            <person name="Jiao W."/>
            <person name="Li J."/>
            <person name="Xun X."/>
            <person name="Sun Y."/>
            <person name="Guo X."/>
            <person name="Huan P."/>
            <person name="Dong B."/>
            <person name="Zhang L."/>
            <person name="Hu X."/>
            <person name="Sun X."/>
            <person name="Wang J."/>
            <person name="Zhao C."/>
            <person name="Wang Y."/>
            <person name="Wang D."/>
            <person name="Huang X."/>
            <person name="Wang R."/>
            <person name="Lv J."/>
            <person name="Li Y."/>
            <person name="Zhang Z."/>
            <person name="Liu B."/>
            <person name="Lu W."/>
            <person name="Hui Y."/>
            <person name="Liang J."/>
            <person name="Zhou Z."/>
            <person name="Hou R."/>
            <person name="Li X."/>
            <person name="Liu Y."/>
            <person name="Li H."/>
            <person name="Ning X."/>
            <person name="Lin Y."/>
            <person name="Zhao L."/>
            <person name="Xing Q."/>
            <person name="Dou J."/>
            <person name="Li Y."/>
            <person name="Mao J."/>
            <person name="Guo H."/>
            <person name="Dou H."/>
            <person name="Li T."/>
            <person name="Mu C."/>
            <person name="Jiang W."/>
            <person name="Fu Q."/>
            <person name="Fu X."/>
            <person name="Miao Y."/>
            <person name="Liu J."/>
            <person name="Yu Q."/>
            <person name="Li R."/>
            <person name="Liao H."/>
            <person name="Li X."/>
            <person name="Kong Y."/>
            <person name="Jiang Z."/>
            <person name="Chourrout D."/>
            <person name="Li R."/>
            <person name="Bao Z."/>
        </authorList>
    </citation>
    <scope>NUCLEOTIDE SEQUENCE [LARGE SCALE GENOMIC DNA]</scope>
    <source>
        <strain evidence="11 12">PY_sf001</strain>
    </source>
</reference>
<dbReference type="InterPro" id="IPR050352">
    <property type="entry name" value="ABCG_transporters"/>
</dbReference>
<keyword evidence="6 11" id="KW-0067">ATP-binding</keyword>
<keyword evidence="3" id="KW-0813">Transport</keyword>
<dbReference type="Proteomes" id="UP000242188">
    <property type="component" value="Unassembled WGS sequence"/>
</dbReference>
<dbReference type="InterPro" id="IPR027417">
    <property type="entry name" value="P-loop_NTPase"/>
</dbReference>
<dbReference type="GO" id="GO:0016887">
    <property type="term" value="F:ATP hydrolysis activity"/>
    <property type="evidence" value="ECO:0007669"/>
    <property type="project" value="InterPro"/>
</dbReference>
<dbReference type="AlphaFoldDB" id="A0A210Q7Z0"/>
<dbReference type="GO" id="GO:0140359">
    <property type="term" value="F:ABC-type transporter activity"/>
    <property type="evidence" value="ECO:0007669"/>
    <property type="project" value="InterPro"/>
</dbReference>
<dbReference type="InterPro" id="IPR043926">
    <property type="entry name" value="ABCG_dom"/>
</dbReference>
<dbReference type="InterPro" id="IPR003593">
    <property type="entry name" value="AAA+_ATPase"/>
</dbReference>
<dbReference type="Gene3D" id="3.40.50.300">
    <property type="entry name" value="P-loop containing nucleotide triphosphate hydrolases"/>
    <property type="match status" value="1"/>
</dbReference>
<feature type="transmembrane region" description="Helical" evidence="9">
    <location>
        <begin position="453"/>
        <end position="485"/>
    </location>
</feature>
<dbReference type="GO" id="GO:0042632">
    <property type="term" value="P:cholesterol homeostasis"/>
    <property type="evidence" value="ECO:0007669"/>
    <property type="project" value="TreeGrafter"/>
</dbReference>
<evidence type="ECO:0000313" key="12">
    <source>
        <dbReference type="Proteomes" id="UP000242188"/>
    </source>
</evidence>
<dbReference type="GO" id="GO:0005524">
    <property type="term" value="F:ATP binding"/>
    <property type="evidence" value="ECO:0007669"/>
    <property type="project" value="UniProtKB-KW"/>
</dbReference>
<dbReference type="SUPFAM" id="SSF52540">
    <property type="entry name" value="P-loop containing nucleoside triphosphate hydrolases"/>
    <property type="match status" value="1"/>
</dbReference>
<keyword evidence="8 9" id="KW-0472">Membrane</keyword>
<dbReference type="SMART" id="SM00382">
    <property type="entry name" value="AAA"/>
    <property type="match status" value="1"/>
</dbReference>
<feature type="domain" description="ABC transporter" evidence="10">
    <location>
        <begin position="34"/>
        <end position="289"/>
    </location>
</feature>
<evidence type="ECO:0000256" key="9">
    <source>
        <dbReference type="SAM" id="Phobius"/>
    </source>
</evidence>
<feature type="transmembrane region" description="Helical" evidence="9">
    <location>
        <begin position="382"/>
        <end position="403"/>
    </location>
</feature>
<name>A0A210Q7Z0_MIZYE</name>
<keyword evidence="7 9" id="KW-1133">Transmembrane helix</keyword>
<dbReference type="EMBL" id="NEDP02004656">
    <property type="protein sequence ID" value="OWF44862.1"/>
    <property type="molecule type" value="Genomic_DNA"/>
</dbReference>
<dbReference type="InterPro" id="IPR013525">
    <property type="entry name" value="ABC2_TM"/>
</dbReference>
<dbReference type="InterPro" id="IPR003439">
    <property type="entry name" value="ABC_transporter-like_ATP-bd"/>
</dbReference>
<feature type="transmembrane region" description="Helical" evidence="9">
    <location>
        <begin position="525"/>
        <end position="545"/>
    </location>
</feature>
<dbReference type="PROSITE" id="PS00211">
    <property type="entry name" value="ABC_TRANSPORTER_1"/>
    <property type="match status" value="1"/>
</dbReference>
<dbReference type="GO" id="GO:0016324">
    <property type="term" value="C:apical plasma membrane"/>
    <property type="evidence" value="ECO:0007669"/>
    <property type="project" value="TreeGrafter"/>
</dbReference>
<proteinExistence type="inferred from homology"/>
<keyword evidence="5" id="KW-0547">Nucleotide-binding</keyword>
<keyword evidence="12" id="KW-1185">Reference proteome</keyword>
<keyword evidence="4 9" id="KW-0812">Transmembrane</keyword>
<accession>A0A210Q7Z0</accession>
<dbReference type="PANTHER" id="PTHR48041">
    <property type="entry name" value="ABC TRANSPORTER G FAMILY MEMBER 28"/>
    <property type="match status" value="1"/>
</dbReference>
<dbReference type="Pfam" id="PF00005">
    <property type="entry name" value="ABC_tran"/>
    <property type="match status" value="1"/>
</dbReference>
<dbReference type="Pfam" id="PF19055">
    <property type="entry name" value="ABC2_membrane_7"/>
    <property type="match status" value="1"/>
</dbReference>
<dbReference type="STRING" id="6573.A0A210Q7Z0"/>
<gene>
    <name evidence="11" type="ORF">KP79_PYT10026</name>
</gene>
<evidence type="ECO:0000259" key="10">
    <source>
        <dbReference type="PROSITE" id="PS50893"/>
    </source>
</evidence>
<feature type="transmembrane region" description="Helical" evidence="9">
    <location>
        <begin position="423"/>
        <end position="441"/>
    </location>
</feature>
<dbReference type="InterPro" id="IPR017871">
    <property type="entry name" value="ABC_transporter-like_CS"/>
</dbReference>
<dbReference type="OrthoDB" id="66620at2759"/>